<proteinExistence type="predicted"/>
<keyword evidence="3" id="KW-1185">Reference proteome</keyword>
<protein>
    <submittedName>
        <fullName evidence="2">Galactocerebrosidase</fullName>
    </submittedName>
</protein>
<evidence type="ECO:0000313" key="2">
    <source>
        <dbReference type="EMBL" id="CAL4791600.1"/>
    </source>
</evidence>
<dbReference type="EMBL" id="CAMXCT010003402">
    <property type="protein sequence ID" value="CAI4004288.1"/>
    <property type="molecule type" value="Genomic_DNA"/>
</dbReference>
<dbReference type="Gene3D" id="1.25.40.10">
    <property type="entry name" value="Tetratricopeptide repeat domain"/>
    <property type="match status" value="1"/>
</dbReference>
<dbReference type="InterPro" id="IPR011990">
    <property type="entry name" value="TPR-like_helical_dom_sf"/>
</dbReference>
<evidence type="ECO:0000313" key="1">
    <source>
        <dbReference type="EMBL" id="CAI4004288.1"/>
    </source>
</evidence>
<dbReference type="EMBL" id="CAMXCT020003402">
    <property type="protein sequence ID" value="CAL1157663.1"/>
    <property type="molecule type" value="Genomic_DNA"/>
</dbReference>
<organism evidence="1">
    <name type="scientific">Cladocopium goreaui</name>
    <dbReference type="NCBI Taxonomy" id="2562237"/>
    <lineage>
        <taxon>Eukaryota</taxon>
        <taxon>Sar</taxon>
        <taxon>Alveolata</taxon>
        <taxon>Dinophyceae</taxon>
        <taxon>Suessiales</taxon>
        <taxon>Symbiodiniaceae</taxon>
        <taxon>Cladocopium</taxon>
    </lineage>
</organism>
<comment type="caution">
    <text evidence="1">The sequence shown here is derived from an EMBL/GenBank/DDBJ whole genome shotgun (WGS) entry which is preliminary data.</text>
</comment>
<gene>
    <name evidence="1" type="ORF">C1SCF055_LOCUS30086</name>
</gene>
<dbReference type="EMBL" id="CAMXCT030003402">
    <property type="protein sequence ID" value="CAL4791600.1"/>
    <property type="molecule type" value="Genomic_DNA"/>
</dbReference>
<name>A0A9P1D817_9DINO</name>
<accession>A0A9P1D817</accession>
<dbReference type="AlphaFoldDB" id="A0A9P1D817"/>
<dbReference type="Proteomes" id="UP001152797">
    <property type="component" value="Unassembled WGS sequence"/>
</dbReference>
<reference evidence="2 3" key="2">
    <citation type="submission" date="2024-05" db="EMBL/GenBank/DDBJ databases">
        <authorList>
            <person name="Chen Y."/>
            <person name="Shah S."/>
            <person name="Dougan E. K."/>
            <person name="Thang M."/>
            <person name="Chan C."/>
        </authorList>
    </citation>
    <scope>NUCLEOTIDE SEQUENCE [LARGE SCALE GENOMIC DNA]</scope>
</reference>
<sequence>MNSAIGLKGDWKKAMQLSDTLQRSGIESTVETHGSILTSLEWSHAMEHLSAMLQSSLRATDVSCGAAMRTCKAPWRLCCFLLQWVPDDRYCHSYAMSACALQEVPGGLLRR</sequence>
<evidence type="ECO:0000313" key="3">
    <source>
        <dbReference type="Proteomes" id="UP001152797"/>
    </source>
</evidence>
<reference evidence="1" key="1">
    <citation type="submission" date="2022-10" db="EMBL/GenBank/DDBJ databases">
        <authorList>
            <person name="Chen Y."/>
            <person name="Dougan E. K."/>
            <person name="Chan C."/>
            <person name="Rhodes N."/>
            <person name="Thang M."/>
        </authorList>
    </citation>
    <scope>NUCLEOTIDE SEQUENCE</scope>
</reference>